<accession>A0A1A6C7W7</accession>
<evidence type="ECO:0000313" key="14">
    <source>
        <dbReference type="EMBL" id="OBS10645.1"/>
    </source>
</evidence>
<dbReference type="InterPro" id="IPR036621">
    <property type="entry name" value="Anticodon-bd_dom_sf"/>
</dbReference>
<evidence type="ECO:0000256" key="8">
    <source>
        <dbReference type="ARBA" id="ARBA00022917"/>
    </source>
</evidence>
<dbReference type="GO" id="GO:0005524">
    <property type="term" value="F:ATP binding"/>
    <property type="evidence" value="ECO:0007669"/>
    <property type="project" value="UniProtKB-UniRule"/>
</dbReference>
<feature type="binding site" evidence="12">
    <location>
        <position position="113"/>
    </location>
    <ligand>
        <name>L-histidine</name>
        <dbReference type="ChEBI" id="CHEBI:57595"/>
    </ligand>
</feature>
<dbReference type="STRING" id="160660.BJI67_07200"/>
<dbReference type="InterPro" id="IPR033656">
    <property type="entry name" value="HisRS_anticodon"/>
</dbReference>
<dbReference type="CDD" id="cd00859">
    <property type="entry name" value="HisRS_anticodon"/>
    <property type="match status" value="1"/>
</dbReference>
<proteinExistence type="inferred from homology"/>
<evidence type="ECO:0000256" key="11">
    <source>
        <dbReference type="HAMAP-Rule" id="MF_00127"/>
    </source>
</evidence>
<dbReference type="CDD" id="cd00773">
    <property type="entry name" value="HisRS-like_core"/>
    <property type="match status" value="1"/>
</dbReference>
<name>A0A1A6C7W7_9GAMM</name>
<feature type="binding site" evidence="12">
    <location>
        <begin position="262"/>
        <end position="263"/>
    </location>
    <ligand>
        <name>L-histidine</name>
        <dbReference type="ChEBI" id="CHEBI:57595"/>
    </ligand>
</feature>
<comment type="catalytic activity">
    <reaction evidence="10 11">
        <text>tRNA(His) + L-histidine + ATP = L-histidyl-tRNA(His) + AMP + diphosphate + H(+)</text>
        <dbReference type="Rhea" id="RHEA:17313"/>
        <dbReference type="Rhea" id="RHEA-COMP:9665"/>
        <dbReference type="Rhea" id="RHEA-COMP:9689"/>
        <dbReference type="ChEBI" id="CHEBI:15378"/>
        <dbReference type="ChEBI" id="CHEBI:30616"/>
        <dbReference type="ChEBI" id="CHEBI:33019"/>
        <dbReference type="ChEBI" id="CHEBI:57595"/>
        <dbReference type="ChEBI" id="CHEBI:78442"/>
        <dbReference type="ChEBI" id="CHEBI:78527"/>
        <dbReference type="ChEBI" id="CHEBI:456215"/>
        <dbReference type="EC" id="6.1.1.21"/>
    </reaction>
</comment>
<evidence type="ECO:0000256" key="2">
    <source>
        <dbReference type="ARBA" id="ARBA00008226"/>
    </source>
</evidence>
<dbReference type="AlphaFoldDB" id="A0A1A6C7W7"/>
<reference evidence="14 15" key="1">
    <citation type="journal article" date="2014" name="Genome Announc.">
        <title>Draft Genome Sequence of the Iron-Oxidizing, Acidophilic, and Halotolerant 'Thiobacillus prosperus' Type Strain DSM 5130.</title>
        <authorList>
            <person name="Ossandon F.J."/>
            <person name="Cardenas J.P."/>
            <person name="Corbett M."/>
            <person name="Quatrini R."/>
            <person name="Holmes D.S."/>
            <person name="Watkin E."/>
        </authorList>
    </citation>
    <scope>NUCLEOTIDE SEQUENCE [LARGE SCALE GENOMIC DNA]</scope>
    <source>
        <strain evidence="14 15">DSM 5130</strain>
    </source>
</reference>
<dbReference type="InterPro" id="IPR041715">
    <property type="entry name" value="HisRS-like_core"/>
</dbReference>
<comment type="caution">
    <text evidence="14">The sequence shown here is derived from an EMBL/GenBank/DDBJ whole genome shotgun (WGS) entry which is preliminary data.</text>
</comment>
<feature type="binding site" evidence="12">
    <location>
        <begin position="83"/>
        <end position="85"/>
    </location>
    <ligand>
        <name>L-histidine</name>
        <dbReference type="ChEBI" id="CHEBI:57595"/>
    </ligand>
</feature>
<dbReference type="InterPro" id="IPR015807">
    <property type="entry name" value="His-tRNA-ligase"/>
</dbReference>
<dbReference type="NCBIfam" id="TIGR00442">
    <property type="entry name" value="hisS"/>
    <property type="match status" value="1"/>
</dbReference>
<feature type="binding site" evidence="12">
    <location>
        <position position="127"/>
    </location>
    <ligand>
        <name>L-histidine</name>
        <dbReference type="ChEBI" id="CHEBI:57595"/>
    </ligand>
</feature>
<dbReference type="PANTHER" id="PTHR43707:SF1">
    <property type="entry name" value="HISTIDINE--TRNA LIGASE, MITOCHONDRIAL-RELATED"/>
    <property type="match status" value="1"/>
</dbReference>
<feature type="binding site" evidence="12">
    <location>
        <position position="131"/>
    </location>
    <ligand>
        <name>L-histidine</name>
        <dbReference type="ChEBI" id="CHEBI:57595"/>
    </ligand>
</feature>
<comment type="similarity">
    <text evidence="2 11">Belongs to the class-II aminoacyl-tRNA synthetase family.</text>
</comment>
<dbReference type="GO" id="GO:0005737">
    <property type="term" value="C:cytoplasm"/>
    <property type="evidence" value="ECO:0007669"/>
    <property type="project" value="UniProtKB-SubCell"/>
</dbReference>
<keyword evidence="15" id="KW-1185">Reference proteome</keyword>
<dbReference type="PIRSF" id="PIRSF001549">
    <property type="entry name" value="His-tRNA_synth"/>
    <property type="match status" value="1"/>
</dbReference>
<dbReference type="EC" id="6.1.1.21" evidence="11"/>
<dbReference type="InterPro" id="IPR004516">
    <property type="entry name" value="HisRS/HisZ"/>
</dbReference>
<dbReference type="FunFam" id="3.30.930.10:FF:000005">
    <property type="entry name" value="Histidine--tRNA ligase"/>
    <property type="match status" value="1"/>
</dbReference>
<gene>
    <name evidence="11" type="primary">hisS</name>
    <name evidence="14" type="ORF">Thpro_020361</name>
</gene>
<dbReference type="GO" id="GO:0006427">
    <property type="term" value="P:histidyl-tRNA aminoacylation"/>
    <property type="evidence" value="ECO:0007669"/>
    <property type="project" value="UniProtKB-UniRule"/>
</dbReference>
<protein>
    <recommendedName>
        <fullName evidence="11">Histidine--tRNA ligase</fullName>
        <ecNumber evidence="11">6.1.1.21</ecNumber>
    </recommendedName>
    <alternativeName>
        <fullName evidence="11">Histidyl-tRNA synthetase</fullName>
        <shortName evidence="11">HisRS</shortName>
    </alternativeName>
</protein>
<dbReference type="Gene3D" id="3.30.930.10">
    <property type="entry name" value="Bira Bifunctional Protein, Domain 2"/>
    <property type="match status" value="1"/>
</dbReference>
<sequence>MGERIQSIRGMHDILPEQASAWRHLEAAAQRVVDAYGYRQIRLPIVEKSELFARSIGEVTDIVEKEMYTFADRNGESLSLRPEGTAGCVRAGIEHGFLHNQLNRLWYVGPMFRHERPQKGRYRQFHQLGVEAYGMAGPDIDAEVILLSARLWRELGLRGLRLEINSLGSLEARMRYRETLTTYLRNHLDALDDDSRRRLDSNPLRILDSKDADTRAVLADAPSLLDALDEESRRHFDGLRRLLDDNGVAYEINPRLVRGLDYYSRTVFEWVTDDLGAQGTVCAGGRYDGLIPQLGGRPTPACGFAMGLERLLALLESQGLLPPEETPDVYCLSLGEDARAVAMRLMESLREAAPSLRVLTHCGEGNLKAQLKRADKYGARVAVILGEDELRDATATLKPLQGEQPQQRVTQTELVTNLLALCAKENTVS</sequence>
<evidence type="ECO:0000256" key="1">
    <source>
        <dbReference type="ARBA" id="ARBA00004496"/>
    </source>
</evidence>
<dbReference type="Gene3D" id="3.40.50.800">
    <property type="entry name" value="Anticodon-binding domain"/>
    <property type="match status" value="1"/>
</dbReference>
<dbReference type="GO" id="GO:0004821">
    <property type="term" value="F:histidine-tRNA ligase activity"/>
    <property type="evidence" value="ECO:0007669"/>
    <property type="project" value="UniProtKB-UniRule"/>
</dbReference>
<dbReference type="OrthoDB" id="9800814at2"/>
<dbReference type="EMBL" id="JQSG02000001">
    <property type="protein sequence ID" value="OBS10645.1"/>
    <property type="molecule type" value="Genomic_DNA"/>
</dbReference>
<keyword evidence="8 11" id="KW-0648">Protein biosynthesis</keyword>
<keyword evidence="9 11" id="KW-0030">Aminoacyl-tRNA synthetase</keyword>
<dbReference type="RefSeq" id="WP_052064553.1">
    <property type="nucleotide sequence ID" value="NZ_JQSG02000001.1"/>
</dbReference>
<evidence type="ECO:0000259" key="13">
    <source>
        <dbReference type="PROSITE" id="PS50862"/>
    </source>
</evidence>
<evidence type="ECO:0000256" key="7">
    <source>
        <dbReference type="ARBA" id="ARBA00022840"/>
    </source>
</evidence>
<evidence type="ECO:0000256" key="10">
    <source>
        <dbReference type="ARBA" id="ARBA00047639"/>
    </source>
</evidence>
<evidence type="ECO:0000256" key="12">
    <source>
        <dbReference type="PIRSR" id="PIRSR001549-1"/>
    </source>
</evidence>
<keyword evidence="5 11" id="KW-0436">Ligase</keyword>
<dbReference type="SUPFAM" id="SSF55681">
    <property type="entry name" value="Class II aaRS and biotin synthetases"/>
    <property type="match status" value="1"/>
</dbReference>
<dbReference type="Proteomes" id="UP000029273">
    <property type="component" value="Unassembled WGS sequence"/>
</dbReference>
<keyword evidence="6 11" id="KW-0547">Nucleotide-binding</keyword>
<dbReference type="SUPFAM" id="SSF52954">
    <property type="entry name" value="Class II aaRS ABD-related"/>
    <property type="match status" value="1"/>
</dbReference>
<evidence type="ECO:0000256" key="9">
    <source>
        <dbReference type="ARBA" id="ARBA00023146"/>
    </source>
</evidence>
<evidence type="ECO:0000256" key="5">
    <source>
        <dbReference type="ARBA" id="ARBA00022598"/>
    </source>
</evidence>
<dbReference type="InterPro" id="IPR006195">
    <property type="entry name" value="aa-tRNA-synth_II"/>
</dbReference>
<dbReference type="PROSITE" id="PS50862">
    <property type="entry name" value="AA_TRNA_LIGASE_II"/>
    <property type="match status" value="1"/>
</dbReference>
<dbReference type="InterPro" id="IPR004154">
    <property type="entry name" value="Anticodon-bd"/>
</dbReference>
<comment type="subcellular location">
    <subcellularLocation>
        <location evidence="1 11">Cytoplasm</location>
    </subcellularLocation>
</comment>
<dbReference type="HAMAP" id="MF_00127">
    <property type="entry name" value="His_tRNA_synth"/>
    <property type="match status" value="1"/>
</dbReference>
<evidence type="ECO:0000313" key="15">
    <source>
        <dbReference type="Proteomes" id="UP000029273"/>
    </source>
</evidence>
<feature type="domain" description="Aminoacyl-transfer RNA synthetases class-II family profile" evidence="13">
    <location>
        <begin position="1"/>
        <end position="323"/>
    </location>
</feature>
<evidence type="ECO:0000256" key="4">
    <source>
        <dbReference type="ARBA" id="ARBA00022490"/>
    </source>
</evidence>
<dbReference type="InterPro" id="IPR045864">
    <property type="entry name" value="aa-tRNA-synth_II/BPL/LPL"/>
</dbReference>
<dbReference type="PANTHER" id="PTHR43707">
    <property type="entry name" value="HISTIDYL-TRNA SYNTHETASE"/>
    <property type="match status" value="1"/>
</dbReference>
<dbReference type="Pfam" id="PF03129">
    <property type="entry name" value="HGTP_anticodon"/>
    <property type="match status" value="1"/>
</dbReference>
<evidence type="ECO:0000256" key="6">
    <source>
        <dbReference type="ARBA" id="ARBA00022741"/>
    </source>
</evidence>
<keyword evidence="7 11" id="KW-0067">ATP-binding</keyword>
<evidence type="ECO:0000256" key="3">
    <source>
        <dbReference type="ARBA" id="ARBA00011738"/>
    </source>
</evidence>
<keyword evidence="4 11" id="KW-0963">Cytoplasm</keyword>
<organism evidence="14 15">
    <name type="scientific">Acidihalobacter prosperus</name>
    <dbReference type="NCBI Taxonomy" id="160660"/>
    <lineage>
        <taxon>Bacteria</taxon>
        <taxon>Pseudomonadati</taxon>
        <taxon>Pseudomonadota</taxon>
        <taxon>Gammaproteobacteria</taxon>
        <taxon>Chromatiales</taxon>
        <taxon>Ectothiorhodospiraceae</taxon>
        <taxon>Acidihalobacter</taxon>
    </lineage>
</organism>
<feature type="binding site" evidence="12">
    <location>
        <position position="258"/>
    </location>
    <ligand>
        <name>L-histidine</name>
        <dbReference type="ChEBI" id="CHEBI:57595"/>
    </ligand>
</feature>
<comment type="subunit">
    <text evidence="3 11">Homodimer.</text>
</comment>
<dbReference type="Pfam" id="PF13393">
    <property type="entry name" value="tRNA-synt_His"/>
    <property type="match status" value="1"/>
</dbReference>